<dbReference type="InterPro" id="IPR042211">
    <property type="entry name" value="CRISPR-assoc_Cas1_N"/>
</dbReference>
<reference evidence="11" key="1">
    <citation type="journal article" date="2019" name="Int. J. Syst. Evol. Microbiol.">
        <title>The Global Catalogue of Microorganisms (GCM) 10K type strain sequencing project: providing services to taxonomists for standard genome sequencing and annotation.</title>
        <authorList>
            <consortium name="The Broad Institute Genomics Platform"/>
            <consortium name="The Broad Institute Genome Sequencing Center for Infectious Disease"/>
            <person name="Wu L."/>
            <person name="Ma J."/>
        </authorList>
    </citation>
    <scope>NUCLEOTIDE SEQUENCE [LARGE SCALE GENOMIC DNA]</scope>
    <source>
        <strain evidence="11">JCM 17925</strain>
    </source>
</reference>
<accession>A0ABP8KMM5</accession>
<evidence type="ECO:0000256" key="7">
    <source>
        <dbReference type="ARBA" id="ARBA00023125"/>
    </source>
</evidence>
<dbReference type="Proteomes" id="UP001500936">
    <property type="component" value="Unassembled WGS sequence"/>
</dbReference>
<keyword evidence="7" id="KW-0238">DNA-binding</keyword>
<name>A0ABP8KMM5_9BACT</name>
<evidence type="ECO:0000256" key="3">
    <source>
        <dbReference type="ARBA" id="ARBA00022759"/>
    </source>
</evidence>
<dbReference type="Gene3D" id="3.100.10.20">
    <property type="entry name" value="CRISPR-associated endonuclease Cas1, N-terminal domain"/>
    <property type="match status" value="1"/>
</dbReference>
<evidence type="ECO:0000256" key="6">
    <source>
        <dbReference type="ARBA" id="ARBA00023118"/>
    </source>
</evidence>
<evidence type="ECO:0000256" key="2">
    <source>
        <dbReference type="ARBA" id="ARBA00022723"/>
    </source>
</evidence>
<keyword evidence="3" id="KW-0255">Endonuclease</keyword>
<keyword evidence="8" id="KW-0464">Manganese</keyword>
<evidence type="ECO:0000256" key="5">
    <source>
        <dbReference type="ARBA" id="ARBA00022842"/>
    </source>
</evidence>
<organism evidence="10 11">
    <name type="scientific">Nibrella viscosa</name>
    <dbReference type="NCBI Taxonomy" id="1084524"/>
    <lineage>
        <taxon>Bacteria</taxon>
        <taxon>Pseudomonadati</taxon>
        <taxon>Bacteroidota</taxon>
        <taxon>Cytophagia</taxon>
        <taxon>Cytophagales</taxon>
        <taxon>Spirosomataceae</taxon>
        <taxon>Nibrella</taxon>
    </lineage>
</organism>
<evidence type="ECO:0008006" key="12">
    <source>
        <dbReference type="Google" id="ProtNLM"/>
    </source>
</evidence>
<gene>
    <name evidence="10" type="ORF">GCM10023187_34550</name>
</gene>
<keyword evidence="2" id="KW-0479">Metal-binding</keyword>
<keyword evidence="6" id="KW-0051">Antiviral defense</keyword>
<sequence length="296" mass="33997">MAGVKSICLHPATQLTYDAVLTALEHDTDILFVDRKGFPVGRLWSNRFGSVSTVRKHQLDFARSSFGYNWVREVLVRKLDNQMAVLDLVAALLEGTAAPRPDEPLQQLQRHRDRIGTYEITDPQEAFASFRGWEGSAGRVYFAHLSRCLPAAYRFDKRTHRGAADAFNCLLNYAYGMLYGHCESALIQAGIDPFIGVMHRDEYNRPVLVYDFIELFRCWADYVVCHLCLQEIVFDEFFDIEQGQYWLNTTGKRILIQSFNDYLAEVVVIQSLSRSRLQHITLEAQKLASTLKKFEI</sequence>
<dbReference type="InterPro" id="IPR042206">
    <property type="entry name" value="CRISPR-assoc_Cas1_C"/>
</dbReference>
<keyword evidence="11" id="KW-1185">Reference proteome</keyword>
<dbReference type="NCBIfam" id="TIGR00287">
    <property type="entry name" value="cas1"/>
    <property type="match status" value="1"/>
</dbReference>
<dbReference type="Pfam" id="PF01867">
    <property type="entry name" value="Cas_Cas1"/>
    <property type="match status" value="1"/>
</dbReference>
<evidence type="ECO:0000256" key="8">
    <source>
        <dbReference type="ARBA" id="ARBA00023211"/>
    </source>
</evidence>
<dbReference type="Gene3D" id="1.20.120.920">
    <property type="entry name" value="CRISPR-associated endonuclease Cas1, C-terminal domain"/>
    <property type="match status" value="1"/>
</dbReference>
<evidence type="ECO:0000313" key="10">
    <source>
        <dbReference type="EMBL" id="GAA4410216.1"/>
    </source>
</evidence>
<comment type="subunit">
    <text evidence="9">Homodimer, forms a heterotetramer with a Cas2 homodimer.</text>
</comment>
<dbReference type="PANTHER" id="PTHR34353">
    <property type="entry name" value="CRISPR-ASSOCIATED ENDONUCLEASE CAS1 1"/>
    <property type="match status" value="1"/>
</dbReference>
<proteinExistence type="predicted"/>
<evidence type="ECO:0000256" key="1">
    <source>
        <dbReference type="ARBA" id="ARBA00022722"/>
    </source>
</evidence>
<keyword evidence="5" id="KW-0460">Magnesium</keyword>
<evidence type="ECO:0000256" key="9">
    <source>
        <dbReference type="ARBA" id="ARBA00038592"/>
    </source>
</evidence>
<dbReference type="PANTHER" id="PTHR34353:SF2">
    <property type="entry name" value="CRISPR-ASSOCIATED ENDONUCLEASE CAS1 1"/>
    <property type="match status" value="1"/>
</dbReference>
<dbReference type="EMBL" id="BAABHB010000007">
    <property type="protein sequence ID" value="GAA4410216.1"/>
    <property type="molecule type" value="Genomic_DNA"/>
</dbReference>
<dbReference type="CDD" id="cd09634">
    <property type="entry name" value="Cas1_I-II-III"/>
    <property type="match status" value="1"/>
</dbReference>
<evidence type="ECO:0000313" key="11">
    <source>
        <dbReference type="Proteomes" id="UP001500936"/>
    </source>
</evidence>
<dbReference type="InterPro" id="IPR002729">
    <property type="entry name" value="CRISPR-assoc_Cas1"/>
</dbReference>
<keyword evidence="1" id="KW-0540">Nuclease</keyword>
<evidence type="ECO:0000256" key="4">
    <source>
        <dbReference type="ARBA" id="ARBA00022801"/>
    </source>
</evidence>
<protein>
    <recommendedName>
        <fullName evidence="12">CRISPR-associated endonuclease Cas1</fullName>
    </recommendedName>
</protein>
<comment type="caution">
    <text evidence="10">The sequence shown here is derived from an EMBL/GenBank/DDBJ whole genome shotgun (WGS) entry which is preliminary data.</text>
</comment>
<keyword evidence="4" id="KW-0378">Hydrolase</keyword>
<dbReference type="InterPro" id="IPR050646">
    <property type="entry name" value="Cas1"/>
</dbReference>